<comment type="subcellular location">
    <subcellularLocation>
        <location evidence="1">Membrane</location>
    </subcellularLocation>
</comment>
<accession>A0A382GQ75</accession>
<protein>
    <recommendedName>
        <fullName evidence="3">Bacterial surface antigen (D15) domain-containing protein</fullName>
    </recommendedName>
</protein>
<evidence type="ECO:0000256" key="2">
    <source>
        <dbReference type="ARBA" id="ARBA00023136"/>
    </source>
</evidence>
<dbReference type="GO" id="GO:0008320">
    <property type="term" value="F:protein transmembrane transporter activity"/>
    <property type="evidence" value="ECO:0007669"/>
    <property type="project" value="TreeGrafter"/>
</dbReference>
<dbReference type="Gene3D" id="2.40.160.50">
    <property type="entry name" value="membrane protein fhac: a member of the omp85/tpsb transporter family"/>
    <property type="match status" value="1"/>
</dbReference>
<dbReference type="AlphaFoldDB" id="A0A382GQ75"/>
<feature type="domain" description="Bacterial surface antigen (D15)" evidence="3">
    <location>
        <begin position="213"/>
        <end position="451"/>
    </location>
</feature>
<dbReference type="PANTHER" id="PTHR34597">
    <property type="entry name" value="SLR1661 PROTEIN"/>
    <property type="match status" value="1"/>
</dbReference>
<dbReference type="EMBL" id="UINC01056584">
    <property type="protein sequence ID" value="SVB76787.1"/>
    <property type="molecule type" value="Genomic_DNA"/>
</dbReference>
<dbReference type="GO" id="GO:0019867">
    <property type="term" value="C:outer membrane"/>
    <property type="evidence" value="ECO:0007669"/>
    <property type="project" value="InterPro"/>
</dbReference>
<feature type="non-terminal residue" evidence="4">
    <location>
        <position position="1"/>
    </location>
</feature>
<gene>
    <name evidence="4" type="ORF">METZ01_LOCUS229641</name>
</gene>
<dbReference type="InterPro" id="IPR000184">
    <property type="entry name" value="Bac_surfAg_D15"/>
</dbReference>
<keyword evidence="2" id="KW-0472">Membrane</keyword>
<sequence length="466" mass="53276">GGIRLGFPEGFAAILEIFDDGDIDPKHFVVNDGEHLIRLESTGQIEVLGNDSKPEPEVTDVDTGEQEFVRQKPINLGFNPHPIAEYNRVHGLHVGGKVEAKPLKDETYRSFASIGYGFASRRFNYQLGGEKGWFDRYILMVGATFYNVIDELNYGGLSAGENLVSSAIFGSALLDYFQRQGFQAWLKQKLTPSNMLKVVFTSENHQNLFKWTDWSVFNRYNYNWNSLFDDGFNWLNLFYDRNTEDHQPGVWGVVHPKPSNRRIDAGQLQSITLSYHFDNRDYKSSHVRFFQSAAVPHYLTSEGWLGHCSIEQTGFGSELRFSLFHLEVVHYRLLSDRRNLKFRLQTGFSPQGLPRQKLFYLGGLNTIRGYEFKTFEGENKVLFNIEFNQKYGADQSIVAGVFFDAGQAWYSDQYLRISELATSIGLGVSLFLSVDQEQPSIIRLELAKPLQRGYGLQPTIRISQML</sequence>
<proteinExistence type="predicted"/>
<dbReference type="PANTHER" id="PTHR34597:SF3">
    <property type="entry name" value="OUTER MEMBRANE TRANSPORTER CDIB"/>
    <property type="match status" value="1"/>
</dbReference>
<name>A0A382GQ75_9ZZZZ</name>
<dbReference type="GO" id="GO:0098046">
    <property type="term" value="C:type V protein secretion system complex"/>
    <property type="evidence" value="ECO:0007669"/>
    <property type="project" value="TreeGrafter"/>
</dbReference>
<organism evidence="4">
    <name type="scientific">marine metagenome</name>
    <dbReference type="NCBI Taxonomy" id="408172"/>
    <lineage>
        <taxon>unclassified sequences</taxon>
        <taxon>metagenomes</taxon>
        <taxon>ecological metagenomes</taxon>
    </lineage>
</organism>
<dbReference type="Pfam" id="PF01103">
    <property type="entry name" value="Omp85"/>
    <property type="match status" value="1"/>
</dbReference>
<reference evidence="4" key="1">
    <citation type="submission" date="2018-05" db="EMBL/GenBank/DDBJ databases">
        <authorList>
            <person name="Lanie J.A."/>
            <person name="Ng W.-L."/>
            <person name="Kazmierczak K.M."/>
            <person name="Andrzejewski T.M."/>
            <person name="Davidsen T.M."/>
            <person name="Wayne K.J."/>
            <person name="Tettelin H."/>
            <person name="Glass J.I."/>
            <person name="Rusch D."/>
            <person name="Podicherti R."/>
            <person name="Tsui H.-C.T."/>
            <person name="Winkler M.E."/>
        </authorList>
    </citation>
    <scope>NUCLEOTIDE SEQUENCE</scope>
</reference>
<evidence type="ECO:0000313" key="4">
    <source>
        <dbReference type="EMBL" id="SVB76787.1"/>
    </source>
</evidence>
<dbReference type="GO" id="GO:0046819">
    <property type="term" value="P:protein secretion by the type V secretion system"/>
    <property type="evidence" value="ECO:0007669"/>
    <property type="project" value="TreeGrafter"/>
</dbReference>
<dbReference type="InterPro" id="IPR051544">
    <property type="entry name" value="TPS_OM_transporter"/>
</dbReference>
<evidence type="ECO:0000256" key="1">
    <source>
        <dbReference type="ARBA" id="ARBA00004370"/>
    </source>
</evidence>
<evidence type="ECO:0000259" key="3">
    <source>
        <dbReference type="Pfam" id="PF01103"/>
    </source>
</evidence>